<dbReference type="PANTHER" id="PTHR40455:SF1">
    <property type="entry name" value="ANTITOXIN HIGA"/>
    <property type="match status" value="1"/>
</dbReference>
<comment type="caution">
    <text evidence="2">The sequence shown here is derived from an EMBL/GenBank/DDBJ whole genome shotgun (WGS) entry which is preliminary data.</text>
</comment>
<dbReference type="RefSeq" id="WP_119369780.1">
    <property type="nucleotide sequence ID" value="NZ_QWLL01000028.1"/>
</dbReference>
<dbReference type="GO" id="GO:0006355">
    <property type="term" value="P:regulation of DNA-templated transcription"/>
    <property type="evidence" value="ECO:0007669"/>
    <property type="project" value="InterPro"/>
</dbReference>
<name>A0A399M7E4_9PSED</name>
<dbReference type="InterPro" id="IPR001387">
    <property type="entry name" value="Cro/C1-type_HTH"/>
</dbReference>
<dbReference type="InterPro" id="IPR039060">
    <property type="entry name" value="Antitox_HigA"/>
</dbReference>
<organism evidence="2 3">
    <name type="scientific">Pseudomonas monteilii</name>
    <dbReference type="NCBI Taxonomy" id="76759"/>
    <lineage>
        <taxon>Bacteria</taxon>
        <taxon>Pseudomonadati</taxon>
        <taxon>Pseudomonadota</taxon>
        <taxon>Gammaproteobacteria</taxon>
        <taxon>Pseudomonadales</taxon>
        <taxon>Pseudomonadaceae</taxon>
        <taxon>Pseudomonas</taxon>
    </lineage>
</organism>
<reference evidence="2 3" key="1">
    <citation type="submission" date="2018-08" db="EMBL/GenBank/DDBJ databases">
        <title>Draft genome sequence of the cyanotroph, Pseudomonas monteilii BCN3.</title>
        <authorList>
            <person name="Jones L.B."/>
            <person name="Kunz D.A."/>
        </authorList>
    </citation>
    <scope>NUCLEOTIDE SEQUENCE [LARGE SCALE GENOMIC DNA]</scope>
    <source>
        <strain evidence="2 3">BCN3</strain>
    </source>
</reference>
<dbReference type="Gene3D" id="1.10.260.40">
    <property type="entry name" value="lambda repressor-like DNA-binding domains"/>
    <property type="match status" value="1"/>
</dbReference>
<evidence type="ECO:0000313" key="2">
    <source>
        <dbReference type="EMBL" id="RII77671.1"/>
    </source>
</evidence>
<dbReference type="Proteomes" id="UP000265875">
    <property type="component" value="Unassembled WGS sequence"/>
</dbReference>
<dbReference type="InterPro" id="IPR010982">
    <property type="entry name" value="Lambda_DNA-bd_dom_sf"/>
</dbReference>
<proteinExistence type="predicted"/>
<protein>
    <submittedName>
        <fullName evidence="2">Helix-turn-helix domain-containing protein</fullName>
    </submittedName>
</protein>
<dbReference type="EMBL" id="QWLL01000028">
    <property type="protein sequence ID" value="RII77671.1"/>
    <property type="molecule type" value="Genomic_DNA"/>
</dbReference>
<dbReference type="AlphaFoldDB" id="A0A399M7E4"/>
<dbReference type="PANTHER" id="PTHR40455">
    <property type="entry name" value="ANTITOXIN HIGA"/>
    <property type="match status" value="1"/>
</dbReference>
<dbReference type="SMART" id="SM00530">
    <property type="entry name" value="HTH_XRE"/>
    <property type="match status" value="1"/>
</dbReference>
<dbReference type="SUPFAM" id="SSF47413">
    <property type="entry name" value="lambda repressor-like DNA-binding domains"/>
    <property type="match status" value="1"/>
</dbReference>
<dbReference type="CDD" id="cd00093">
    <property type="entry name" value="HTH_XRE"/>
    <property type="match status" value="1"/>
</dbReference>
<evidence type="ECO:0000313" key="3">
    <source>
        <dbReference type="Proteomes" id="UP000265875"/>
    </source>
</evidence>
<dbReference type="Pfam" id="PF01381">
    <property type="entry name" value="HTH_3"/>
    <property type="match status" value="1"/>
</dbReference>
<feature type="domain" description="HTH cro/C1-type" evidence="1">
    <location>
        <begin position="80"/>
        <end position="132"/>
    </location>
</feature>
<evidence type="ECO:0000259" key="1">
    <source>
        <dbReference type="PROSITE" id="PS50943"/>
    </source>
</evidence>
<accession>A0A399M7E4</accession>
<dbReference type="GO" id="GO:0001046">
    <property type="term" value="F:core promoter sequence-specific DNA binding"/>
    <property type="evidence" value="ECO:0007669"/>
    <property type="project" value="TreeGrafter"/>
</dbReference>
<gene>
    <name evidence="2" type="ORF">D0894_11345</name>
</gene>
<sequence>MNALVKTAVDHWAFVAPLLSTPKDEAAYDMLVAAFEELQAITGYDEGHPLDGLVQCMANLISDFDKKHFPIPEATGIEVLRSMMEEHGVSQRDLPEIGSQSTVSQLLSGKRKLNVRQIRALADRFGVNPNVFIG</sequence>
<dbReference type="PROSITE" id="PS50943">
    <property type="entry name" value="HTH_CROC1"/>
    <property type="match status" value="1"/>
</dbReference>